<keyword evidence="4" id="KW-0964">Secreted</keyword>
<evidence type="ECO:0000256" key="5">
    <source>
        <dbReference type="ARBA" id="ARBA00029594"/>
    </source>
</evidence>
<gene>
    <name evidence="7" type="ORF">GCM10016455_32830</name>
</gene>
<sequence>MKLLIPAVWYRARAIIERRWGWSPVEEEVLLALREKSGTSASVAVELGIPRQVAEAAVSRLMRFGLIEVRMAPEPALAMTEAARVHLLAGRSLPERAQRREMTVSLVFDKLGGSVFRRREVVIKPVKKIPNGATIVDFPHNDEVETDSSMEERVRHLLSSSLRPGEVFVMVRSNHSLFEKRFIHLDLGRAREGALPEGASDALRAAVREHLASGRLPAARPSQPARPACLDAPIKTTLAPEQLLFGGADHLARLEEVVDAARSDVFVLSTFVAAQDDAKARHGQDRVWAALERAVRRGVRLHLFFGSSLDEKGKHTRAMADLQARLRAAGAGVATHLEPVHSHAKILVADDGSDGARAMLGSCNWLQSPFRAHELSIELRDRAVAACLELFAAITAAVPTARGSRDAMQAMRTALILKPGRLLDADPTEDAIPVTLRILPAPDHLPLLRRAAHDAKERLVVMTHRMGSPMIQNVFDPAQVASERIETIQALYSVPSGEVKKRDVRAAGEMAGGGIDLRRIQSKHAMLHGKALLWDHDDIVVTSFNWGSQTASDDKPLDEIGLHLNGRGVADLLQTILDERVLDGSAS</sequence>
<organism evidence="7 8">
    <name type="scientific">Aliiroseovarius zhejiangensis</name>
    <dbReference type="NCBI Taxonomy" id="1632025"/>
    <lineage>
        <taxon>Bacteria</taxon>
        <taxon>Pseudomonadati</taxon>
        <taxon>Pseudomonadota</taxon>
        <taxon>Alphaproteobacteria</taxon>
        <taxon>Rhodobacterales</taxon>
        <taxon>Paracoccaceae</taxon>
        <taxon>Aliiroseovarius</taxon>
    </lineage>
</organism>
<protein>
    <recommendedName>
        <fullName evidence="3">Phospholipase D</fullName>
    </recommendedName>
    <alternativeName>
        <fullName evidence="5">Choline phosphatase</fullName>
    </alternativeName>
</protein>
<keyword evidence="8" id="KW-1185">Reference proteome</keyword>
<reference evidence="8" key="1">
    <citation type="journal article" date="2019" name="Int. J. Syst. Evol. Microbiol.">
        <title>The Global Catalogue of Microorganisms (GCM) 10K type strain sequencing project: providing services to taxonomists for standard genome sequencing and annotation.</title>
        <authorList>
            <consortium name="The Broad Institute Genomics Platform"/>
            <consortium name="The Broad Institute Genome Sequencing Center for Infectious Disease"/>
            <person name="Wu L."/>
            <person name="Ma J."/>
        </authorList>
    </citation>
    <scope>NUCLEOTIDE SEQUENCE [LARGE SCALE GENOMIC DNA]</scope>
    <source>
        <strain evidence="8">KCTC 42443</strain>
    </source>
</reference>
<dbReference type="InterPro" id="IPR001736">
    <property type="entry name" value="PLipase_D/transphosphatidylase"/>
</dbReference>
<comment type="function">
    <text evidence="1">Could be a virulence factor.</text>
</comment>
<dbReference type="InterPro" id="IPR025202">
    <property type="entry name" value="PLD-like_dom"/>
</dbReference>
<evidence type="ECO:0000313" key="7">
    <source>
        <dbReference type="EMBL" id="GHF09421.1"/>
    </source>
</evidence>
<dbReference type="PROSITE" id="PS50035">
    <property type="entry name" value="PLD"/>
    <property type="match status" value="1"/>
</dbReference>
<evidence type="ECO:0000256" key="1">
    <source>
        <dbReference type="ARBA" id="ARBA00003145"/>
    </source>
</evidence>
<dbReference type="Gene3D" id="3.30.870.10">
    <property type="entry name" value="Endonuclease Chain A"/>
    <property type="match status" value="1"/>
</dbReference>
<name>A0ABQ3JE40_9RHOB</name>
<accession>A0ABQ3JE40</accession>
<dbReference type="CDD" id="cd09133">
    <property type="entry name" value="PLDc_unchar5"/>
    <property type="match status" value="2"/>
</dbReference>
<dbReference type="Proteomes" id="UP000609802">
    <property type="component" value="Unassembled WGS sequence"/>
</dbReference>
<comment type="caution">
    <text evidence="7">The sequence shown here is derived from an EMBL/GenBank/DDBJ whole genome shotgun (WGS) entry which is preliminary data.</text>
</comment>
<proteinExistence type="predicted"/>
<dbReference type="SUPFAM" id="SSF56024">
    <property type="entry name" value="Phospholipase D/nuclease"/>
    <property type="match status" value="1"/>
</dbReference>
<dbReference type="RefSeq" id="WP_191287636.1">
    <property type="nucleotide sequence ID" value="NZ_BNCH01000013.1"/>
</dbReference>
<evidence type="ECO:0000256" key="4">
    <source>
        <dbReference type="ARBA" id="ARBA00022525"/>
    </source>
</evidence>
<dbReference type="EMBL" id="BNCH01000013">
    <property type="protein sequence ID" value="GHF09421.1"/>
    <property type="molecule type" value="Genomic_DNA"/>
</dbReference>
<evidence type="ECO:0000256" key="3">
    <source>
        <dbReference type="ARBA" id="ARBA00018392"/>
    </source>
</evidence>
<comment type="subcellular location">
    <subcellularLocation>
        <location evidence="2">Secreted</location>
    </subcellularLocation>
</comment>
<dbReference type="Pfam" id="PF13091">
    <property type="entry name" value="PLDc_2"/>
    <property type="match status" value="1"/>
</dbReference>
<evidence type="ECO:0000313" key="8">
    <source>
        <dbReference type="Proteomes" id="UP000609802"/>
    </source>
</evidence>
<evidence type="ECO:0000259" key="6">
    <source>
        <dbReference type="PROSITE" id="PS50035"/>
    </source>
</evidence>
<feature type="domain" description="PLD phosphodiesterase" evidence="6">
    <location>
        <begin position="343"/>
        <end position="369"/>
    </location>
</feature>
<evidence type="ECO:0000256" key="2">
    <source>
        <dbReference type="ARBA" id="ARBA00004613"/>
    </source>
</evidence>